<protein>
    <submittedName>
        <fullName evidence="1">Uncharacterized protein</fullName>
    </submittedName>
</protein>
<proteinExistence type="predicted"/>
<sequence length="118" mass="13374">MTAPAFTCRCIQQAEDGGHHPPFCNIPGNHFNEFYLSYCEDNLVPDRFAYVIEDHYHAHALGAPHSHMGPLGQPVIGENCSCHDWNQMADPEHISEHEMRIRGSRWMTLPESMIDGAE</sequence>
<organism evidence="1">
    <name type="scientific">marine sediment metagenome</name>
    <dbReference type="NCBI Taxonomy" id="412755"/>
    <lineage>
        <taxon>unclassified sequences</taxon>
        <taxon>metagenomes</taxon>
        <taxon>ecological metagenomes</taxon>
    </lineage>
</organism>
<name>A0A0F8YVB7_9ZZZZ</name>
<comment type="caution">
    <text evidence="1">The sequence shown here is derived from an EMBL/GenBank/DDBJ whole genome shotgun (WGS) entry which is preliminary data.</text>
</comment>
<accession>A0A0F8YVB7</accession>
<reference evidence="1" key="1">
    <citation type="journal article" date="2015" name="Nature">
        <title>Complex archaea that bridge the gap between prokaryotes and eukaryotes.</title>
        <authorList>
            <person name="Spang A."/>
            <person name="Saw J.H."/>
            <person name="Jorgensen S.L."/>
            <person name="Zaremba-Niedzwiedzka K."/>
            <person name="Martijn J."/>
            <person name="Lind A.E."/>
            <person name="van Eijk R."/>
            <person name="Schleper C."/>
            <person name="Guy L."/>
            <person name="Ettema T.J."/>
        </authorList>
    </citation>
    <scope>NUCLEOTIDE SEQUENCE</scope>
</reference>
<dbReference type="EMBL" id="LAZR01054802">
    <property type="protein sequence ID" value="KKK77760.1"/>
    <property type="molecule type" value="Genomic_DNA"/>
</dbReference>
<evidence type="ECO:0000313" key="1">
    <source>
        <dbReference type="EMBL" id="KKK77760.1"/>
    </source>
</evidence>
<gene>
    <name evidence="1" type="ORF">LCGC14_2850350</name>
</gene>
<dbReference type="AlphaFoldDB" id="A0A0F8YVB7"/>